<feature type="domain" description="Major facilitator superfamily (MFS) profile" evidence="6">
    <location>
        <begin position="205"/>
        <end position="389"/>
    </location>
</feature>
<organism evidence="7 8">
    <name type="scientific">Amycolatopsis minnesotensis</name>
    <dbReference type="NCBI Taxonomy" id="337894"/>
    <lineage>
        <taxon>Bacteria</taxon>
        <taxon>Bacillati</taxon>
        <taxon>Actinomycetota</taxon>
        <taxon>Actinomycetes</taxon>
        <taxon>Pseudonocardiales</taxon>
        <taxon>Pseudonocardiaceae</taxon>
        <taxon>Amycolatopsis</taxon>
    </lineage>
</organism>
<comment type="subcellular location">
    <subcellularLocation>
        <location evidence="1">Cell membrane</location>
        <topology evidence="1">Multi-pass membrane protein</topology>
    </subcellularLocation>
</comment>
<feature type="transmembrane region" description="Helical" evidence="5">
    <location>
        <begin position="163"/>
        <end position="184"/>
    </location>
</feature>
<evidence type="ECO:0000313" key="7">
    <source>
        <dbReference type="EMBL" id="GAA1942909.1"/>
    </source>
</evidence>
<dbReference type="InterPro" id="IPR011701">
    <property type="entry name" value="MFS"/>
</dbReference>
<dbReference type="PANTHER" id="PTHR23542">
    <property type="match status" value="1"/>
</dbReference>
<feature type="transmembrane region" description="Helical" evidence="5">
    <location>
        <begin position="136"/>
        <end position="157"/>
    </location>
</feature>
<accession>A0ABP5BFV5</accession>
<feature type="transmembrane region" description="Helical" evidence="5">
    <location>
        <begin position="46"/>
        <end position="67"/>
    </location>
</feature>
<evidence type="ECO:0000256" key="5">
    <source>
        <dbReference type="SAM" id="Phobius"/>
    </source>
</evidence>
<proteinExistence type="predicted"/>
<feature type="transmembrane region" description="Helical" evidence="5">
    <location>
        <begin position="273"/>
        <end position="294"/>
    </location>
</feature>
<keyword evidence="3 5" id="KW-1133">Transmembrane helix</keyword>
<feature type="transmembrane region" description="Helical" evidence="5">
    <location>
        <begin position="98"/>
        <end position="115"/>
    </location>
</feature>
<evidence type="ECO:0000256" key="1">
    <source>
        <dbReference type="ARBA" id="ARBA00004651"/>
    </source>
</evidence>
<dbReference type="Pfam" id="PF07690">
    <property type="entry name" value="MFS_1"/>
    <property type="match status" value="1"/>
</dbReference>
<feature type="transmembrane region" description="Helical" evidence="5">
    <location>
        <begin position="359"/>
        <end position="380"/>
    </location>
</feature>
<evidence type="ECO:0000313" key="8">
    <source>
        <dbReference type="Proteomes" id="UP001501116"/>
    </source>
</evidence>
<comment type="caution">
    <text evidence="7">The sequence shown here is derived from an EMBL/GenBank/DDBJ whole genome shotgun (WGS) entry which is preliminary data.</text>
</comment>
<dbReference type="InterPro" id="IPR036259">
    <property type="entry name" value="MFS_trans_sf"/>
</dbReference>
<name>A0ABP5BFV5_9PSEU</name>
<protein>
    <submittedName>
        <fullName evidence="7">MFS transporter</fullName>
    </submittedName>
</protein>
<feature type="transmembrane region" description="Helical" evidence="5">
    <location>
        <begin position="74"/>
        <end position="92"/>
    </location>
</feature>
<evidence type="ECO:0000256" key="3">
    <source>
        <dbReference type="ARBA" id="ARBA00022989"/>
    </source>
</evidence>
<dbReference type="PROSITE" id="PS50850">
    <property type="entry name" value="MFS"/>
    <property type="match status" value="1"/>
</dbReference>
<dbReference type="PANTHER" id="PTHR23542:SF1">
    <property type="entry name" value="MAJOR FACILITATOR SUPERFAMILY (MFS) PROFILE DOMAIN-CONTAINING PROTEIN"/>
    <property type="match status" value="1"/>
</dbReference>
<dbReference type="EMBL" id="BAAANN010000002">
    <property type="protein sequence ID" value="GAA1942909.1"/>
    <property type="molecule type" value="Genomic_DNA"/>
</dbReference>
<evidence type="ECO:0000256" key="2">
    <source>
        <dbReference type="ARBA" id="ARBA00022692"/>
    </source>
</evidence>
<dbReference type="Proteomes" id="UP001501116">
    <property type="component" value="Unassembled WGS sequence"/>
</dbReference>
<feature type="transmembrane region" description="Helical" evidence="5">
    <location>
        <begin position="246"/>
        <end position="266"/>
    </location>
</feature>
<dbReference type="SUPFAM" id="SSF103473">
    <property type="entry name" value="MFS general substrate transporter"/>
    <property type="match status" value="1"/>
</dbReference>
<sequence length="389" mass="39904">MSYRRVLAIPDVRFSLVLLFFARLPGTAMGLSLTLHIVSTLGRGYGAAGLVGTATTIGSALGAPVVGRLIDRHGLRPVIALCTVASTAYWVGAPHLPFAVLLVVALPAGMLAVPASSIGRQILTALVPPDRRRAAFSLDTVAVEASFMLGPAGAIVLSTQFSSTVALTTIGCCFAVVGSLLYWWNPPIRHEDEAAHGHARPPLRSWLGAPLAGTLVVAAAAVFVLAGMELAMVAALRETDSVAWTGLAYAVICAASLVGGLIHGAARRSLSQLTLMLLLAALMIPVALLVHPWWLLSLALVPANLACAPTIAATSESVSKLAPAEARGEAMGLQDAAQKLGLALGNPVIGVVLDHSSSAWGFAAAGIGGFVFAAAAIVLIRVRAPQPVG</sequence>
<reference evidence="8" key="1">
    <citation type="journal article" date="2019" name="Int. J. Syst. Evol. Microbiol.">
        <title>The Global Catalogue of Microorganisms (GCM) 10K type strain sequencing project: providing services to taxonomists for standard genome sequencing and annotation.</title>
        <authorList>
            <consortium name="The Broad Institute Genomics Platform"/>
            <consortium name="The Broad Institute Genome Sequencing Center for Infectious Disease"/>
            <person name="Wu L."/>
            <person name="Ma J."/>
        </authorList>
    </citation>
    <scope>NUCLEOTIDE SEQUENCE [LARGE SCALE GENOMIC DNA]</scope>
    <source>
        <strain evidence="8">JCM 14545</strain>
    </source>
</reference>
<dbReference type="RefSeq" id="WP_344413444.1">
    <property type="nucleotide sequence ID" value="NZ_BAAANN010000002.1"/>
</dbReference>
<keyword evidence="8" id="KW-1185">Reference proteome</keyword>
<keyword evidence="4 5" id="KW-0472">Membrane</keyword>
<evidence type="ECO:0000259" key="6">
    <source>
        <dbReference type="PROSITE" id="PS50850"/>
    </source>
</evidence>
<evidence type="ECO:0000256" key="4">
    <source>
        <dbReference type="ARBA" id="ARBA00023136"/>
    </source>
</evidence>
<keyword evidence="2 5" id="KW-0812">Transmembrane</keyword>
<dbReference type="InterPro" id="IPR020846">
    <property type="entry name" value="MFS_dom"/>
</dbReference>
<feature type="transmembrane region" description="Helical" evidence="5">
    <location>
        <begin position="205"/>
        <end position="226"/>
    </location>
</feature>
<gene>
    <name evidence="7" type="ORF">GCM10009754_07950</name>
</gene>
<dbReference type="Gene3D" id="1.20.1250.20">
    <property type="entry name" value="MFS general substrate transporter like domains"/>
    <property type="match status" value="1"/>
</dbReference>